<feature type="transmembrane region" description="Helical" evidence="12">
    <location>
        <begin position="156"/>
        <end position="173"/>
    </location>
</feature>
<keyword evidence="5 12" id="KW-0812">Transmembrane</keyword>
<evidence type="ECO:0000256" key="1">
    <source>
        <dbReference type="ARBA" id="ARBA00004651"/>
    </source>
</evidence>
<feature type="transmembrane region" description="Helical" evidence="12">
    <location>
        <begin position="117"/>
        <end position="136"/>
    </location>
</feature>
<evidence type="ECO:0000313" key="14">
    <source>
        <dbReference type="EMBL" id="QDH20961.1"/>
    </source>
</evidence>
<dbReference type="GO" id="GO:0005886">
    <property type="term" value="C:plasma membrane"/>
    <property type="evidence" value="ECO:0007669"/>
    <property type="project" value="UniProtKB-SubCell"/>
</dbReference>
<reference evidence="14 15" key="1">
    <citation type="submission" date="2019-06" db="EMBL/GenBank/DDBJ databases">
        <title>Saccharibacillus brassicae sp. nov., an endophytic bacterium isolated from Chinese cabbage seeds (Brassica pekinensis).</title>
        <authorList>
            <person name="Jiang L."/>
            <person name="Lee J."/>
            <person name="Kim S.W."/>
        </authorList>
    </citation>
    <scope>NUCLEOTIDE SEQUENCE [LARGE SCALE GENOMIC DNA]</scope>
    <source>
        <strain evidence="15">KCTC 43072 / ATSA2</strain>
    </source>
</reference>
<dbReference type="RefSeq" id="WP_141447509.1">
    <property type="nucleotide sequence ID" value="NZ_CP041217.1"/>
</dbReference>
<evidence type="ECO:0000259" key="13">
    <source>
        <dbReference type="Pfam" id="PF00884"/>
    </source>
</evidence>
<comment type="similarity">
    <text evidence="3 8">Belongs to the LTA synthase family.</text>
</comment>
<organism evidence="14 15">
    <name type="scientific">Saccharibacillus brassicae</name>
    <dbReference type="NCBI Taxonomy" id="2583377"/>
    <lineage>
        <taxon>Bacteria</taxon>
        <taxon>Bacillati</taxon>
        <taxon>Bacillota</taxon>
        <taxon>Bacilli</taxon>
        <taxon>Bacillales</taxon>
        <taxon>Paenibacillaceae</taxon>
        <taxon>Saccharibacillus</taxon>
    </lineage>
</organism>
<feature type="binding site" evidence="11">
    <location>
        <position position="246"/>
    </location>
    <ligand>
        <name>Mn(2+)</name>
        <dbReference type="ChEBI" id="CHEBI:29035"/>
    </ligand>
</feature>
<keyword evidence="15" id="KW-1185">Reference proteome</keyword>
<evidence type="ECO:0000256" key="6">
    <source>
        <dbReference type="ARBA" id="ARBA00022989"/>
    </source>
</evidence>
<dbReference type="InterPro" id="IPR017850">
    <property type="entry name" value="Alkaline_phosphatase_core_sf"/>
</dbReference>
<dbReference type="Pfam" id="PF00884">
    <property type="entry name" value="Sulfatase"/>
    <property type="match status" value="1"/>
</dbReference>
<keyword evidence="4 8" id="KW-1003">Cell membrane</keyword>
<dbReference type="InterPro" id="IPR050448">
    <property type="entry name" value="OpgB/LTA_synthase_biosynth"/>
</dbReference>
<evidence type="ECO:0000313" key="15">
    <source>
        <dbReference type="Proteomes" id="UP000316968"/>
    </source>
</evidence>
<dbReference type="PANTHER" id="PTHR47371">
    <property type="entry name" value="LIPOTEICHOIC ACID SYNTHASE"/>
    <property type="match status" value="1"/>
</dbReference>
<protein>
    <submittedName>
        <fullName evidence="14">LTA synthase family protein</fullName>
    </submittedName>
</protein>
<evidence type="ECO:0000256" key="7">
    <source>
        <dbReference type="ARBA" id="ARBA00023136"/>
    </source>
</evidence>
<evidence type="ECO:0000256" key="9">
    <source>
        <dbReference type="PIRSR" id="PIRSR005091-1"/>
    </source>
</evidence>
<evidence type="ECO:0000256" key="8">
    <source>
        <dbReference type="PIRNR" id="PIRNR005091"/>
    </source>
</evidence>
<feature type="transmembrane region" description="Helical" evidence="12">
    <location>
        <begin position="39"/>
        <end position="59"/>
    </location>
</feature>
<keyword evidence="7 8" id="KW-0472">Membrane</keyword>
<evidence type="ECO:0000256" key="2">
    <source>
        <dbReference type="ARBA" id="ARBA00004936"/>
    </source>
</evidence>
<feature type="transmembrane region" description="Helical" evidence="12">
    <location>
        <begin position="15"/>
        <end position="33"/>
    </location>
</feature>
<comment type="pathway">
    <text evidence="2">Cell wall biogenesis; lipoteichoic acid biosynthesis.</text>
</comment>
<feature type="transmembrane region" description="Helical" evidence="12">
    <location>
        <begin position="66"/>
        <end position="87"/>
    </location>
</feature>
<dbReference type="SUPFAM" id="SSF53649">
    <property type="entry name" value="Alkaline phosphatase-like"/>
    <property type="match status" value="1"/>
</dbReference>
<feature type="binding site" evidence="11">
    <location>
        <position position="464"/>
    </location>
    <ligand>
        <name>Mn(2+)</name>
        <dbReference type="ChEBI" id="CHEBI:29035"/>
    </ligand>
</feature>
<dbReference type="PANTHER" id="PTHR47371:SF3">
    <property type="entry name" value="PHOSPHOGLYCEROL TRANSFERASE I"/>
    <property type="match status" value="1"/>
</dbReference>
<dbReference type="Gene3D" id="3.40.720.10">
    <property type="entry name" value="Alkaline Phosphatase, subunit A"/>
    <property type="match status" value="1"/>
</dbReference>
<dbReference type="EMBL" id="CP041217">
    <property type="protein sequence ID" value="QDH20961.1"/>
    <property type="molecule type" value="Genomic_DNA"/>
</dbReference>
<dbReference type="KEGG" id="saca:FFV09_08925"/>
<evidence type="ECO:0000256" key="4">
    <source>
        <dbReference type="ARBA" id="ARBA00022475"/>
    </source>
</evidence>
<dbReference type="InterPro" id="IPR000917">
    <property type="entry name" value="Sulfatase_N"/>
</dbReference>
<feature type="domain" description="Sulfatase N-terminal" evidence="13">
    <location>
        <begin position="238"/>
        <end position="531"/>
    </location>
</feature>
<dbReference type="InterPro" id="IPR012160">
    <property type="entry name" value="LtaS-like"/>
</dbReference>
<evidence type="ECO:0000256" key="10">
    <source>
        <dbReference type="PIRSR" id="PIRSR005091-2"/>
    </source>
</evidence>
<gene>
    <name evidence="14" type="ORF">FFV09_08925</name>
</gene>
<dbReference type="Gene3D" id="3.30.1120.170">
    <property type="match status" value="1"/>
</dbReference>
<evidence type="ECO:0000256" key="12">
    <source>
        <dbReference type="SAM" id="Phobius"/>
    </source>
</evidence>
<feature type="binding site" evidence="11">
    <location>
        <position position="465"/>
    </location>
    <ligand>
        <name>Mn(2+)</name>
        <dbReference type="ChEBI" id="CHEBI:29035"/>
    </ligand>
</feature>
<feature type="binding site" evidence="10">
    <location>
        <position position="404"/>
    </location>
    <ligand>
        <name>substrate</name>
    </ligand>
</feature>
<evidence type="ECO:0000256" key="5">
    <source>
        <dbReference type="ARBA" id="ARBA00022692"/>
    </source>
</evidence>
<dbReference type="Proteomes" id="UP000316968">
    <property type="component" value="Chromosome"/>
</dbReference>
<dbReference type="CDD" id="cd16015">
    <property type="entry name" value="LTA_synthase"/>
    <property type="match status" value="1"/>
</dbReference>
<dbReference type="AlphaFoldDB" id="A0A4Y6UX60"/>
<evidence type="ECO:0000256" key="3">
    <source>
        <dbReference type="ARBA" id="ARBA00009983"/>
    </source>
</evidence>
<keyword evidence="10" id="KW-0464">Manganese</keyword>
<keyword evidence="6 12" id="KW-1133">Transmembrane helix</keyword>
<sequence>MEPIKYLRSVWTRPFVLFTLILLVKGYIAWGPIFEDTPLWGPLLTEIPFLWIIFCLFEWLATKRKLLWYMVTNLFVTGLFFTAIIYFKYYGVVVNYHALDQSRQAVEVSDSVFTLLAPQYLLIFTDILVLTVWFFASKKARKWRANVVHRPMNRRVLGSVLIVSLVLCTMNVWPNRASMNEVVKAEKMGILNYEAYTLLTDRDEEPVPLDEISQARINELKSIEQPEAPAHYGAAEDKNLIILQLESLQNFMVGLKIDGQEVTPNLNKLTAEGLYFPNFYQSAGQGNTSDAEFTVNTSFYIPPRKASVVAYGEKELPSLPKLLEDSGYQTATFHTNQVSFWNRNQLYAALGFDKYYDQEFFGMDDTVFFGASDEVLYDKTTDVLQQMDTADQPFYAQIISMSAHHPFTIPAEKYKMDLPARYEGTLVGDYIRAQNYADYCLGRLIDELKEKGLWEDSLLMLYGDHLGLPLHSMDERDLALTKEILGHDYTYSDMPNIPFLILGDDTNEAHVQPQLGAQVDILPTAANLLGVSLDDHIHFGQDLLNQSENMIPERYYWPSGSLIAGDTLFIPGTGYADGTYYPLKKGGTSDSGVTEDQYNRMLQLFELSSSYVRQQPDRPGAAEEE</sequence>
<keyword evidence="10" id="KW-0479">Metal-binding</keyword>
<feature type="active site" evidence="9">
    <location>
        <position position="288"/>
    </location>
</feature>
<name>A0A4Y6UX60_SACBS</name>
<evidence type="ECO:0000256" key="11">
    <source>
        <dbReference type="PIRSR" id="PIRSR005091-3"/>
    </source>
</evidence>
<dbReference type="PIRSF" id="PIRSF005091">
    <property type="entry name" value="Mmb_sulf_HI1246"/>
    <property type="match status" value="1"/>
</dbReference>
<proteinExistence type="inferred from homology"/>
<accession>A0A4Y6UX60</accession>
<dbReference type="OrthoDB" id="5901192at2"/>
<comment type="subcellular location">
    <subcellularLocation>
        <location evidence="1">Cell membrane</location>
        <topology evidence="1">Multi-pass membrane protein</topology>
    </subcellularLocation>
</comment>
<feature type="binding site" evidence="11">
    <location>
        <position position="288"/>
    </location>
    <ligand>
        <name>Mn(2+)</name>
        <dbReference type="ChEBI" id="CHEBI:29035"/>
    </ligand>
</feature>
<dbReference type="GO" id="GO:0046872">
    <property type="term" value="F:metal ion binding"/>
    <property type="evidence" value="ECO:0007669"/>
    <property type="project" value="UniProtKB-KW"/>
</dbReference>